<dbReference type="EMBL" id="JH992992">
    <property type="protein sequence ID" value="EKX47021.1"/>
    <property type="molecule type" value="Genomic_DNA"/>
</dbReference>
<evidence type="ECO:0000256" key="2">
    <source>
        <dbReference type="ARBA" id="ARBA00005594"/>
    </source>
</evidence>
<evidence type="ECO:0000256" key="8">
    <source>
        <dbReference type="ARBA" id="ARBA00022840"/>
    </source>
</evidence>
<evidence type="ECO:0000256" key="5">
    <source>
        <dbReference type="ARBA" id="ARBA00022490"/>
    </source>
</evidence>
<dbReference type="GO" id="GO:0004830">
    <property type="term" value="F:tryptophan-tRNA ligase activity"/>
    <property type="evidence" value="ECO:0007669"/>
    <property type="project" value="UniProtKB-EC"/>
</dbReference>
<keyword evidence="5" id="KW-0963">Cytoplasm</keyword>
<keyword evidence="14" id="KW-0732">Signal</keyword>
<reference evidence="17" key="2">
    <citation type="submission" date="2012-11" db="EMBL/GenBank/DDBJ databases">
        <authorList>
            <person name="Kuo A."/>
            <person name="Curtis B.A."/>
            <person name="Tanifuji G."/>
            <person name="Burki F."/>
            <person name="Gruber A."/>
            <person name="Irimia M."/>
            <person name="Maruyama S."/>
            <person name="Arias M.C."/>
            <person name="Ball S.G."/>
            <person name="Gile G.H."/>
            <person name="Hirakawa Y."/>
            <person name="Hopkins J.F."/>
            <person name="Rensing S.A."/>
            <person name="Schmutz J."/>
            <person name="Symeonidi A."/>
            <person name="Elias M."/>
            <person name="Eveleigh R.J."/>
            <person name="Herman E.K."/>
            <person name="Klute M.J."/>
            <person name="Nakayama T."/>
            <person name="Obornik M."/>
            <person name="Reyes-Prieto A."/>
            <person name="Armbrust E.V."/>
            <person name="Aves S.J."/>
            <person name="Beiko R.G."/>
            <person name="Coutinho P."/>
            <person name="Dacks J.B."/>
            <person name="Durnford D.G."/>
            <person name="Fast N.M."/>
            <person name="Green B.R."/>
            <person name="Grisdale C."/>
            <person name="Hempe F."/>
            <person name="Henrissat B."/>
            <person name="Hoppner M.P."/>
            <person name="Ishida K.-I."/>
            <person name="Kim E."/>
            <person name="Koreny L."/>
            <person name="Kroth P.G."/>
            <person name="Liu Y."/>
            <person name="Malik S.-B."/>
            <person name="Maier U.G."/>
            <person name="McRose D."/>
            <person name="Mock T."/>
            <person name="Neilson J.A."/>
            <person name="Onodera N.T."/>
            <person name="Poole A.M."/>
            <person name="Pritham E.J."/>
            <person name="Richards T.A."/>
            <person name="Rocap G."/>
            <person name="Roy S.W."/>
            <person name="Sarai C."/>
            <person name="Schaack S."/>
            <person name="Shirato S."/>
            <person name="Slamovits C.H."/>
            <person name="Spencer D.F."/>
            <person name="Suzuki S."/>
            <person name="Worden A.Z."/>
            <person name="Zauner S."/>
            <person name="Barry K."/>
            <person name="Bell C."/>
            <person name="Bharti A.K."/>
            <person name="Crow J.A."/>
            <person name="Grimwood J."/>
            <person name="Kramer R."/>
            <person name="Lindquist E."/>
            <person name="Lucas S."/>
            <person name="Salamov A."/>
            <person name="McFadden G.I."/>
            <person name="Lane C.E."/>
            <person name="Keeling P.J."/>
            <person name="Gray M.W."/>
            <person name="Grigoriev I.V."/>
            <person name="Archibald J.M."/>
        </authorList>
    </citation>
    <scope>NUCLEOTIDE SEQUENCE</scope>
    <source>
        <strain evidence="17">CCMP2712</strain>
    </source>
</reference>
<comment type="subcellular location">
    <subcellularLocation>
        <location evidence="1">Cytoplasm</location>
    </subcellularLocation>
</comment>
<evidence type="ECO:0000256" key="14">
    <source>
        <dbReference type="SAM" id="SignalP"/>
    </source>
</evidence>
<evidence type="ECO:0000313" key="15">
    <source>
        <dbReference type="EMBL" id="EKX47021.1"/>
    </source>
</evidence>
<dbReference type="PANTHER" id="PTHR10055:SF1">
    <property type="entry name" value="TRYPTOPHAN--TRNA LIGASE, CYTOPLASMIC"/>
    <property type="match status" value="1"/>
</dbReference>
<dbReference type="NCBIfam" id="TIGR00233">
    <property type="entry name" value="trpS"/>
    <property type="match status" value="1"/>
</dbReference>
<dbReference type="EnsemblProtists" id="EKX47021">
    <property type="protein sequence ID" value="EKX47021"/>
    <property type="gene ID" value="GUITHDRAFT_86582"/>
</dbReference>
<evidence type="ECO:0000256" key="7">
    <source>
        <dbReference type="ARBA" id="ARBA00022741"/>
    </source>
</evidence>
<dbReference type="PaxDb" id="55529-EKX47021"/>
<dbReference type="SUPFAM" id="SSF52374">
    <property type="entry name" value="Nucleotidylyl transferase"/>
    <property type="match status" value="1"/>
</dbReference>
<dbReference type="GO" id="GO:0006436">
    <property type="term" value="P:tryptophanyl-tRNA aminoacylation"/>
    <property type="evidence" value="ECO:0007669"/>
    <property type="project" value="InterPro"/>
</dbReference>
<evidence type="ECO:0000256" key="11">
    <source>
        <dbReference type="ARBA" id="ARBA00030268"/>
    </source>
</evidence>
<dbReference type="eggNOG" id="KOG2145">
    <property type="taxonomic scope" value="Eukaryota"/>
</dbReference>
<proteinExistence type="inferred from homology"/>
<dbReference type="KEGG" id="gtt:GUITHDRAFT_86582"/>
<dbReference type="OMA" id="AHRMKNP"/>
<evidence type="ECO:0000256" key="4">
    <source>
        <dbReference type="ARBA" id="ARBA00013782"/>
    </source>
</evidence>
<evidence type="ECO:0000256" key="10">
    <source>
        <dbReference type="ARBA" id="ARBA00023146"/>
    </source>
</evidence>
<dbReference type="Proteomes" id="UP000011087">
    <property type="component" value="Unassembled WGS sequence"/>
</dbReference>
<accession>L1JEU8</accession>
<dbReference type="FunFam" id="3.40.50.620:FF:000033">
    <property type="entry name" value="tryptophan--tRNA ligase, cytoplasmic"/>
    <property type="match status" value="1"/>
</dbReference>
<dbReference type="InterPro" id="IPR014729">
    <property type="entry name" value="Rossmann-like_a/b/a_fold"/>
</dbReference>
<dbReference type="AlphaFoldDB" id="L1JEU8"/>
<evidence type="ECO:0000313" key="17">
    <source>
        <dbReference type="Proteomes" id="UP000011087"/>
    </source>
</evidence>
<evidence type="ECO:0000256" key="13">
    <source>
        <dbReference type="RuleBase" id="RU363036"/>
    </source>
</evidence>
<sequence>MQQHLVILVILSLMVQSGTMPCTLRGPTCRHVVRLRGGEDQQRTSNITPYSVEGETDYEKIVTLFGSKEIDSELISRLERVTGRAAHHLIRRKPHSLTRRNIFFSHRDLDKILDMYEAGTPFYIYTGRGPSSSSLHVGHLIPFMITQWLQEAFNVPVVIQLTDDEKFLWKGGNLSTYQQFATENAKDIMAVGFNPELTYIFTNTLDISSLYPTVLQIQRLINANKVQAVFGLQESNNVGQFAFPAMQIAPSFPDCFVDIFGGSTRLPCLIPCAIDQDPYFRLARDVAARLNMTKPALLHSKFIPALQGDSGGAGKMSASVEESAIYLTDSPQQIKNKINRYAFTGGRATVEEHRRLGGDLKVDVPFRYIEFFHENDTHVQELARSYTNGTLLSGEMKSEAISCLQDIVKRHQERRKEISDEVLSFVRSRRRITIPMKKAA</sequence>
<keyword evidence="9 13" id="KW-0648">Protein biosynthesis</keyword>
<name>L1JEU8_GUITC</name>
<dbReference type="PANTHER" id="PTHR10055">
    <property type="entry name" value="TRYPTOPHANYL-TRNA SYNTHETASE"/>
    <property type="match status" value="1"/>
</dbReference>
<reference evidence="16" key="3">
    <citation type="submission" date="2016-03" db="UniProtKB">
        <authorList>
            <consortium name="EnsemblProtists"/>
        </authorList>
    </citation>
    <scope>IDENTIFICATION</scope>
</reference>
<dbReference type="InterPro" id="IPR002306">
    <property type="entry name" value="Trp-tRNA-ligase"/>
</dbReference>
<dbReference type="GO" id="GO:0005737">
    <property type="term" value="C:cytoplasm"/>
    <property type="evidence" value="ECO:0007669"/>
    <property type="project" value="UniProtKB-SubCell"/>
</dbReference>
<dbReference type="RefSeq" id="XP_005834001.1">
    <property type="nucleotide sequence ID" value="XM_005833944.1"/>
</dbReference>
<dbReference type="InterPro" id="IPR002305">
    <property type="entry name" value="aa-tRNA-synth_Ic"/>
</dbReference>
<evidence type="ECO:0000313" key="16">
    <source>
        <dbReference type="EnsemblProtists" id="EKX47021"/>
    </source>
</evidence>
<dbReference type="Pfam" id="PF00579">
    <property type="entry name" value="tRNA-synt_1b"/>
    <property type="match status" value="1"/>
</dbReference>
<dbReference type="Gene3D" id="3.40.50.620">
    <property type="entry name" value="HUPs"/>
    <property type="match status" value="1"/>
</dbReference>
<feature type="chain" id="PRO_5008771226" description="Tryptophan--tRNA ligase, cytoplasmic" evidence="14">
    <location>
        <begin position="20"/>
        <end position="440"/>
    </location>
</feature>
<gene>
    <name evidence="15" type="ORF">GUITHDRAFT_86582</name>
</gene>
<comment type="catalytic activity">
    <reaction evidence="12">
        <text>tRNA(Trp) + L-tryptophan + ATP = L-tryptophyl-tRNA(Trp) + AMP + diphosphate + H(+)</text>
        <dbReference type="Rhea" id="RHEA:24080"/>
        <dbReference type="Rhea" id="RHEA-COMP:9671"/>
        <dbReference type="Rhea" id="RHEA-COMP:9705"/>
        <dbReference type="ChEBI" id="CHEBI:15378"/>
        <dbReference type="ChEBI" id="CHEBI:30616"/>
        <dbReference type="ChEBI" id="CHEBI:33019"/>
        <dbReference type="ChEBI" id="CHEBI:57912"/>
        <dbReference type="ChEBI" id="CHEBI:78442"/>
        <dbReference type="ChEBI" id="CHEBI:78535"/>
        <dbReference type="ChEBI" id="CHEBI:456215"/>
        <dbReference type="EC" id="6.1.1.2"/>
    </reaction>
</comment>
<keyword evidence="8 13" id="KW-0067">ATP-binding</keyword>
<dbReference type="FunFam" id="1.10.240.10:FF:000007">
    <property type="entry name" value="Tryptophan--tRNA ligase"/>
    <property type="match status" value="1"/>
</dbReference>
<dbReference type="PRINTS" id="PR01039">
    <property type="entry name" value="TRNASYNTHTRP"/>
</dbReference>
<keyword evidence="17" id="KW-1185">Reference proteome</keyword>
<evidence type="ECO:0000256" key="12">
    <source>
        <dbReference type="ARBA" id="ARBA00049929"/>
    </source>
</evidence>
<evidence type="ECO:0000256" key="3">
    <source>
        <dbReference type="ARBA" id="ARBA00013161"/>
    </source>
</evidence>
<comment type="similarity">
    <text evidence="2 13">Belongs to the class-I aminoacyl-tRNA synthetase family.</text>
</comment>
<dbReference type="CDD" id="cd00806">
    <property type="entry name" value="TrpRS_core"/>
    <property type="match status" value="1"/>
</dbReference>
<organism evidence="15">
    <name type="scientific">Guillardia theta (strain CCMP2712)</name>
    <name type="common">Cryptophyte</name>
    <dbReference type="NCBI Taxonomy" id="905079"/>
    <lineage>
        <taxon>Eukaryota</taxon>
        <taxon>Cryptophyceae</taxon>
        <taxon>Pyrenomonadales</taxon>
        <taxon>Geminigeraceae</taxon>
        <taxon>Guillardia</taxon>
    </lineage>
</organism>
<keyword evidence="6 13" id="KW-0436">Ligase</keyword>
<dbReference type="GO" id="GO:0005524">
    <property type="term" value="F:ATP binding"/>
    <property type="evidence" value="ECO:0007669"/>
    <property type="project" value="UniProtKB-KW"/>
</dbReference>
<dbReference type="GeneID" id="17303484"/>
<keyword evidence="10 13" id="KW-0030">Aminoacyl-tRNA synthetase</keyword>
<evidence type="ECO:0000256" key="1">
    <source>
        <dbReference type="ARBA" id="ARBA00004496"/>
    </source>
</evidence>
<reference evidence="15 17" key="1">
    <citation type="journal article" date="2012" name="Nature">
        <title>Algal genomes reveal evolutionary mosaicism and the fate of nucleomorphs.</title>
        <authorList>
            <consortium name="DOE Joint Genome Institute"/>
            <person name="Curtis B.A."/>
            <person name="Tanifuji G."/>
            <person name="Burki F."/>
            <person name="Gruber A."/>
            <person name="Irimia M."/>
            <person name="Maruyama S."/>
            <person name="Arias M.C."/>
            <person name="Ball S.G."/>
            <person name="Gile G.H."/>
            <person name="Hirakawa Y."/>
            <person name="Hopkins J.F."/>
            <person name="Kuo A."/>
            <person name="Rensing S.A."/>
            <person name="Schmutz J."/>
            <person name="Symeonidi A."/>
            <person name="Elias M."/>
            <person name="Eveleigh R.J."/>
            <person name="Herman E.K."/>
            <person name="Klute M.J."/>
            <person name="Nakayama T."/>
            <person name="Obornik M."/>
            <person name="Reyes-Prieto A."/>
            <person name="Armbrust E.V."/>
            <person name="Aves S.J."/>
            <person name="Beiko R.G."/>
            <person name="Coutinho P."/>
            <person name="Dacks J.B."/>
            <person name="Durnford D.G."/>
            <person name="Fast N.M."/>
            <person name="Green B.R."/>
            <person name="Grisdale C.J."/>
            <person name="Hempel F."/>
            <person name="Henrissat B."/>
            <person name="Hoppner M.P."/>
            <person name="Ishida K."/>
            <person name="Kim E."/>
            <person name="Koreny L."/>
            <person name="Kroth P.G."/>
            <person name="Liu Y."/>
            <person name="Malik S.B."/>
            <person name="Maier U.G."/>
            <person name="McRose D."/>
            <person name="Mock T."/>
            <person name="Neilson J.A."/>
            <person name="Onodera N.T."/>
            <person name="Poole A.M."/>
            <person name="Pritham E.J."/>
            <person name="Richards T.A."/>
            <person name="Rocap G."/>
            <person name="Roy S.W."/>
            <person name="Sarai C."/>
            <person name="Schaack S."/>
            <person name="Shirato S."/>
            <person name="Slamovits C.H."/>
            <person name="Spencer D.F."/>
            <person name="Suzuki S."/>
            <person name="Worden A.Z."/>
            <person name="Zauner S."/>
            <person name="Barry K."/>
            <person name="Bell C."/>
            <person name="Bharti A.K."/>
            <person name="Crow J.A."/>
            <person name="Grimwood J."/>
            <person name="Kramer R."/>
            <person name="Lindquist E."/>
            <person name="Lucas S."/>
            <person name="Salamov A."/>
            <person name="McFadden G.I."/>
            <person name="Lane C.E."/>
            <person name="Keeling P.J."/>
            <person name="Gray M.W."/>
            <person name="Grigoriev I.V."/>
            <person name="Archibald J.M."/>
        </authorList>
    </citation>
    <scope>NUCLEOTIDE SEQUENCE</scope>
    <source>
        <strain evidence="15 17">CCMP2712</strain>
    </source>
</reference>
<dbReference type="OrthoDB" id="10261385at2759"/>
<dbReference type="HOGENOM" id="CLU_032621_0_1_1"/>
<evidence type="ECO:0000256" key="6">
    <source>
        <dbReference type="ARBA" id="ARBA00022598"/>
    </source>
</evidence>
<dbReference type="EC" id="6.1.1.2" evidence="3"/>
<dbReference type="STRING" id="905079.L1JEU8"/>
<feature type="signal peptide" evidence="14">
    <location>
        <begin position="1"/>
        <end position="19"/>
    </location>
</feature>
<dbReference type="Gene3D" id="1.10.240.10">
    <property type="entry name" value="Tyrosyl-Transfer RNA Synthetase"/>
    <property type="match status" value="1"/>
</dbReference>
<keyword evidence="7 13" id="KW-0547">Nucleotide-binding</keyword>
<evidence type="ECO:0000256" key="9">
    <source>
        <dbReference type="ARBA" id="ARBA00022917"/>
    </source>
</evidence>
<protein>
    <recommendedName>
        <fullName evidence="4">Tryptophan--tRNA ligase, cytoplasmic</fullName>
        <ecNumber evidence="3">6.1.1.2</ecNumber>
    </recommendedName>
    <alternativeName>
        <fullName evidence="11">Tryptophanyl-tRNA synthetase</fullName>
    </alternativeName>
</protein>